<dbReference type="Gene3D" id="3.30.1330.40">
    <property type="entry name" value="RutC-like"/>
    <property type="match status" value="1"/>
</dbReference>
<dbReference type="PANTHER" id="PTHR11803">
    <property type="entry name" value="2-IMINOBUTANOATE/2-IMINOPROPANOATE DEAMINASE RIDA"/>
    <property type="match status" value="1"/>
</dbReference>
<dbReference type="GO" id="GO:0005829">
    <property type="term" value="C:cytosol"/>
    <property type="evidence" value="ECO:0007669"/>
    <property type="project" value="TreeGrafter"/>
</dbReference>
<dbReference type="AlphaFoldDB" id="A0AAN1FH50"/>
<reference evidence="3" key="1">
    <citation type="submission" date="2016-12" db="EMBL/GenBank/DDBJ databases">
        <title>Comparative genomic analysis reveals the diversity, evolution, and environmental adaptation strategies of the genus Vibrio.</title>
        <authorList>
            <person name="Lin H."/>
            <person name="Wang X."/>
            <person name="Zhang X.-H."/>
        </authorList>
    </citation>
    <scope>NUCLEOTIDE SEQUENCE [LARGE SCALE GENOMIC DNA]</scope>
    <source>
        <strain evidence="3">QT6D1</strain>
    </source>
</reference>
<dbReference type="KEGG" id="vsh:BSZ05_12480"/>
<dbReference type="Proteomes" id="UP000197092">
    <property type="component" value="Chromosome 1"/>
</dbReference>
<comment type="similarity">
    <text evidence="1">Belongs to the RutC family.</text>
</comment>
<dbReference type="EMBL" id="CP018308">
    <property type="protein sequence ID" value="ASI90527.1"/>
    <property type="molecule type" value="Genomic_DNA"/>
</dbReference>
<dbReference type="CDD" id="cd00448">
    <property type="entry name" value="YjgF_YER057c_UK114_family"/>
    <property type="match status" value="1"/>
</dbReference>
<name>A0AAN1FH50_9VIBR</name>
<accession>A0AAN1FH50</accession>
<dbReference type="InterPro" id="IPR035959">
    <property type="entry name" value="RutC-like_sf"/>
</dbReference>
<organism evidence="2 3">
    <name type="scientific">Vibrio mediterranei</name>
    <dbReference type="NCBI Taxonomy" id="689"/>
    <lineage>
        <taxon>Bacteria</taxon>
        <taxon>Pseudomonadati</taxon>
        <taxon>Pseudomonadota</taxon>
        <taxon>Gammaproteobacteria</taxon>
        <taxon>Vibrionales</taxon>
        <taxon>Vibrionaceae</taxon>
        <taxon>Vibrio</taxon>
    </lineage>
</organism>
<dbReference type="InterPro" id="IPR006175">
    <property type="entry name" value="YjgF/YER057c/UK114"/>
</dbReference>
<dbReference type="PANTHER" id="PTHR11803:SF58">
    <property type="entry name" value="PROTEIN HMF1-RELATED"/>
    <property type="match status" value="1"/>
</dbReference>
<dbReference type="Pfam" id="PF01042">
    <property type="entry name" value="Ribonuc_L-PSP"/>
    <property type="match status" value="1"/>
</dbReference>
<sequence>MNFQTQKSPVKTSLFASKAPLEWAIVNNGTLYTAQIPIDDTGAVVDGGIEAQTRQTFNNLSHTLECAGSSLDSVLQVLIYVTDREYLKTVNEVYAEYFEAPYPNRAAMVVAGLAREEMLVEFVVYAAAPQPE</sequence>
<dbReference type="RefSeq" id="WP_038228083.1">
    <property type="nucleotide sequence ID" value="NZ_CP018308.1"/>
</dbReference>
<evidence type="ECO:0000313" key="2">
    <source>
        <dbReference type="EMBL" id="ASI90527.1"/>
    </source>
</evidence>
<gene>
    <name evidence="2" type="ORF">BSZ05_12480</name>
</gene>
<evidence type="ECO:0000256" key="1">
    <source>
        <dbReference type="ARBA" id="ARBA00010552"/>
    </source>
</evidence>
<dbReference type="SUPFAM" id="SSF55298">
    <property type="entry name" value="YjgF-like"/>
    <property type="match status" value="1"/>
</dbReference>
<dbReference type="GO" id="GO:0019239">
    <property type="term" value="F:deaminase activity"/>
    <property type="evidence" value="ECO:0007669"/>
    <property type="project" value="TreeGrafter"/>
</dbReference>
<evidence type="ECO:0000313" key="3">
    <source>
        <dbReference type="Proteomes" id="UP000197092"/>
    </source>
</evidence>
<protein>
    <submittedName>
        <fullName evidence="2">Reactive intermediate/imine deaminase</fullName>
    </submittedName>
</protein>
<proteinExistence type="inferred from homology"/>